<reference evidence="1 2" key="1">
    <citation type="journal article" date="2024" name="G3 (Bethesda)">
        <title>Genome assembly of Hibiscus sabdariffa L. provides insights into metabolisms of medicinal natural products.</title>
        <authorList>
            <person name="Kim T."/>
        </authorList>
    </citation>
    <scope>NUCLEOTIDE SEQUENCE [LARGE SCALE GENOMIC DNA]</scope>
    <source>
        <strain evidence="1">TK-2024</strain>
        <tissue evidence="1">Old leaves</tissue>
    </source>
</reference>
<name>A0ABR2QUM8_9ROSI</name>
<sequence length="97" mass="10425">MGREVKAELKWGLCSDGSGGDGEMKGWSMELKDMVGDAGSFWWLLVVAGSWRGAGRDPGCRRGWLAVQAWQGSSHQGAVVTGYYWGEAMGTAGRLGR</sequence>
<accession>A0ABR2QUM8</accession>
<dbReference type="EMBL" id="JBBPBN010000031">
    <property type="protein sequence ID" value="KAK9004382.1"/>
    <property type="molecule type" value="Genomic_DNA"/>
</dbReference>
<evidence type="ECO:0000313" key="1">
    <source>
        <dbReference type="EMBL" id="KAK9004382.1"/>
    </source>
</evidence>
<proteinExistence type="predicted"/>
<evidence type="ECO:0000313" key="2">
    <source>
        <dbReference type="Proteomes" id="UP001396334"/>
    </source>
</evidence>
<protein>
    <submittedName>
        <fullName evidence="1">Uncharacterized protein</fullName>
    </submittedName>
</protein>
<dbReference type="Proteomes" id="UP001396334">
    <property type="component" value="Unassembled WGS sequence"/>
</dbReference>
<gene>
    <name evidence="1" type="ORF">V6N11_002184</name>
</gene>
<organism evidence="1 2">
    <name type="scientific">Hibiscus sabdariffa</name>
    <name type="common">roselle</name>
    <dbReference type="NCBI Taxonomy" id="183260"/>
    <lineage>
        <taxon>Eukaryota</taxon>
        <taxon>Viridiplantae</taxon>
        <taxon>Streptophyta</taxon>
        <taxon>Embryophyta</taxon>
        <taxon>Tracheophyta</taxon>
        <taxon>Spermatophyta</taxon>
        <taxon>Magnoliopsida</taxon>
        <taxon>eudicotyledons</taxon>
        <taxon>Gunneridae</taxon>
        <taxon>Pentapetalae</taxon>
        <taxon>rosids</taxon>
        <taxon>malvids</taxon>
        <taxon>Malvales</taxon>
        <taxon>Malvaceae</taxon>
        <taxon>Malvoideae</taxon>
        <taxon>Hibiscus</taxon>
    </lineage>
</organism>
<comment type="caution">
    <text evidence="1">The sequence shown here is derived from an EMBL/GenBank/DDBJ whole genome shotgun (WGS) entry which is preliminary data.</text>
</comment>
<keyword evidence="2" id="KW-1185">Reference proteome</keyword>